<name>A0A942WSM3_VEIPA</name>
<proteinExistence type="predicted"/>
<dbReference type="RefSeq" id="WP_278468568.1">
    <property type="nucleotide sequence ID" value="NZ_JAGZMU010000008.1"/>
</dbReference>
<accession>A0A942WSM3</accession>
<organism evidence="1 2">
    <name type="scientific">Veillonella parvula</name>
    <name type="common">Staphylococcus parvulus</name>
    <dbReference type="NCBI Taxonomy" id="29466"/>
    <lineage>
        <taxon>Bacteria</taxon>
        <taxon>Bacillati</taxon>
        <taxon>Bacillota</taxon>
        <taxon>Negativicutes</taxon>
        <taxon>Veillonellales</taxon>
        <taxon>Veillonellaceae</taxon>
        <taxon>Veillonella</taxon>
    </lineage>
</organism>
<evidence type="ECO:0000313" key="2">
    <source>
        <dbReference type="Proteomes" id="UP000778864"/>
    </source>
</evidence>
<dbReference type="Proteomes" id="UP000778864">
    <property type="component" value="Unassembled WGS sequence"/>
</dbReference>
<dbReference type="AlphaFoldDB" id="A0A942WSM3"/>
<reference evidence="1" key="1">
    <citation type="submission" date="2021-02" db="EMBL/GenBank/DDBJ databases">
        <title>Infant gut strain persistence is associated with maternal origin, phylogeny, and functional potential including surface adhesion and iron acquisition.</title>
        <authorList>
            <person name="Lou Y.C."/>
        </authorList>
    </citation>
    <scope>NUCLEOTIDE SEQUENCE</scope>
    <source>
        <strain evidence="1">L3_108_031G1_dasL3_108_031G1_concoct_20</strain>
    </source>
</reference>
<comment type="caution">
    <text evidence="1">The sequence shown here is derived from an EMBL/GenBank/DDBJ whole genome shotgun (WGS) entry which is preliminary data.</text>
</comment>
<sequence>MSTPFGEITRLILMEKEKSKFDYMNADMAYELLSDLIITGATVDFYQCKKDLNKFTKYSEFRNNFSISGNQNELRVKKSDNTKEDIVILNINGFEVSEFDYEVLDNEIVITYDFKDGHEVEVVQCFEGEFEENLNHREKYIVALAAYIHYTNQIINDEDKLRTQIGDKDYSRTSNANMLKTVISLKETLETKLDKYINQYVYSTMTSDDLI</sequence>
<gene>
    <name evidence="1" type="ORF">KHZ90_09945</name>
</gene>
<dbReference type="EMBL" id="JAGZMU010000008">
    <property type="protein sequence ID" value="MBS4894078.1"/>
    <property type="molecule type" value="Genomic_DNA"/>
</dbReference>
<protein>
    <submittedName>
        <fullName evidence="1">Uncharacterized protein</fullName>
    </submittedName>
</protein>
<evidence type="ECO:0000313" key="1">
    <source>
        <dbReference type="EMBL" id="MBS4894078.1"/>
    </source>
</evidence>